<keyword evidence="1" id="KW-1133">Transmembrane helix</keyword>
<name>A0A565CVH7_9BRAS</name>
<dbReference type="Proteomes" id="UP000489600">
    <property type="component" value="Unassembled WGS sequence"/>
</dbReference>
<protein>
    <recommendedName>
        <fullName evidence="4">Zinc finger GRF-type domain-containing protein</fullName>
    </recommendedName>
</protein>
<keyword evidence="1" id="KW-0472">Membrane</keyword>
<evidence type="ECO:0000256" key="1">
    <source>
        <dbReference type="SAM" id="Phobius"/>
    </source>
</evidence>
<proteinExistence type="predicted"/>
<comment type="caution">
    <text evidence="2">The sequence shown here is derived from an EMBL/GenBank/DDBJ whole genome shotgun (WGS) entry which is preliminary data.</text>
</comment>
<feature type="transmembrane region" description="Helical" evidence="1">
    <location>
        <begin position="55"/>
        <end position="77"/>
    </location>
</feature>
<reference evidence="2" key="1">
    <citation type="submission" date="2019-07" db="EMBL/GenBank/DDBJ databases">
        <authorList>
            <person name="Dittberner H."/>
        </authorList>
    </citation>
    <scope>NUCLEOTIDE SEQUENCE [LARGE SCALE GENOMIC DNA]</scope>
</reference>
<evidence type="ECO:0008006" key="4">
    <source>
        <dbReference type="Google" id="ProtNLM"/>
    </source>
</evidence>
<gene>
    <name evidence="2" type="ORF">ANE_LOCUS27880</name>
</gene>
<keyword evidence="3" id="KW-1185">Reference proteome</keyword>
<dbReference type="EMBL" id="CABITT030000008">
    <property type="protein sequence ID" value="VVB17436.1"/>
    <property type="molecule type" value="Genomic_DNA"/>
</dbReference>
<evidence type="ECO:0000313" key="3">
    <source>
        <dbReference type="Proteomes" id="UP000489600"/>
    </source>
</evidence>
<evidence type="ECO:0000313" key="2">
    <source>
        <dbReference type="EMBL" id="VVB17436.1"/>
    </source>
</evidence>
<keyword evidence="1" id="KW-0812">Transmembrane</keyword>
<accession>A0A565CVH7</accession>
<dbReference type="AlphaFoldDB" id="A0A565CVH7"/>
<sequence>MAESGSSSTFDSKNDNGVLCKCRRVAKIVRAWTETNPGRRFYGCQGRKVVNGCRVFRNVLITSSVGFAVVIGVIVGVSK</sequence>
<organism evidence="2 3">
    <name type="scientific">Arabis nemorensis</name>
    <dbReference type="NCBI Taxonomy" id="586526"/>
    <lineage>
        <taxon>Eukaryota</taxon>
        <taxon>Viridiplantae</taxon>
        <taxon>Streptophyta</taxon>
        <taxon>Embryophyta</taxon>
        <taxon>Tracheophyta</taxon>
        <taxon>Spermatophyta</taxon>
        <taxon>Magnoliopsida</taxon>
        <taxon>eudicotyledons</taxon>
        <taxon>Gunneridae</taxon>
        <taxon>Pentapetalae</taxon>
        <taxon>rosids</taxon>
        <taxon>malvids</taxon>
        <taxon>Brassicales</taxon>
        <taxon>Brassicaceae</taxon>
        <taxon>Arabideae</taxon>
        <taxon>Arabis</taxon>
    </lineage>
</organism>
<dbReference type="OrthoDB" id="1749523at2759"/>